<proteinExistence type="predicted"/>
<reference evidence="1 2" key="2">
    <citation type="submission" date="2015-09" db="EMBL/GenBank/DDBJ databases">
        <title>Draft genome sequence of Xanthomonas oryzae pv. USA str. X11-5A.</title>
        <authorList>
            <person name="Knight B.M."/>
            <person name="Roberts D.P."/>
            <person name="Lin D."/>
            <person name="Hari K."/>
            <person name="Fletcher J."/>
            <person name="Melcher U."/>
            <person name="Blagden T."/>
            <person name="Winegar R.A."/>
        </authorList>
    </citation>
    <scope>NUCLEOTIDE SEQUENCE [LARGE SCALE GENOMIC DNA]</scope>
    <source>
        <strain evidence="1 2">X11-5A</strain>
    </source>
</reference>
<gene>
    <name evidence="1" type="ORF">ADT25_16295</name>
</gene>
<comment type="caution">
    <text evidence="1">The sequence shown here is derived from an EMBL/GenBank/DDBJ whole genome shotgun (WGS) entry which is preliminary data.</text>
</comment>
<evidence type="ECO:0000313" key="2">
    <source>
        <dbReference type="Proteomes" id="UP000036790"/>
    </source>
</evidence>
<reference evidence="1 2" key="1">
    <citation type="submission" date="2015-07" db="EMBL/GenBank/DDBJ databases">
        <authorList>
            <consortium name="Consortium for Microbial Forensics and Genomics (microFORGE)"/>
            <person name="Knight B.M."/>
            <person name="Roberts D.P."/>
            <person name="Lin D."/>
            <person name="Hari K."/>
            <person name="Fletcher J."/>
            <person name="Melcher U."/>
            <person name="Blagden T."/>
            <person name="Winegar R.A."/>
        </authorList>
    </citation>
    <scope>NUCLEOTIDE SEQUENCE [LARGE SCALE GENOMIC DNA]</scope>
    <source>
        <strain evidence="1 2">X11-5A</strain>
    </source>
</reference>
<accession>A0AAP0ZJG2</accession>
<dbReference type="EMBL" id="LHUJ01000276">
    <property type="protein sequence ID" value="KOR41843.1"/>
    <property type="molecule type" value="Genomic_DNA"/>
</dbReference>
<evidence type="ECO:0000313" key="1">
    <source>
        <dbReference type="EMBL" id="KOR41843.1"/>
    </source>
</evidence>
<protein>
    <submittedName>
        <fullName evidence="1">Uncharacterized protein</fullName>
    </submittedName>
</protein>
<organism evidence="1 2">
    <name type="scientific">Xanthomonas oryzae</name>
    <dbReference type="NCBI Taxonomy" id="347"/>
    <lineage>
        <taxon>Bacteria</taxon>
        <taxon>Pseudomonadati</taxon>
        <taxon>Pseudomonadota</taxon>
        <taxon>Gammaproteobacteria</taxon>
        <taxon>Lysobacterales</taxon>
        <taxon>Lysobacteraceae</taxon>
        <taxon>Xanthomonas</taxon>
    </lineage>
</organism>
<dbReference type="AlphaFoldDB" id="A0AAP0ZJG2"/>
<dbReference type="Proteomes" id="UP000036790">
    <property type="component" value="Unassembled WGS sequence"/>
</dbReference>
<sequence length="199" mass="18765">MQQLGAYGGPVLDAAASGLSMAASRLSAAPRTAGLTGTVSGALWAGGAAINQLGNVPANALVSGANAVGAAAGVLSAVAPSLTGSDNTSVAYASAAAWAVNGGANLLRAANDAGRALPSRVLQGVSGAANMAAAGLAAAATVASQQNAPLKAVNLGTASSVAWGIGAFAALGSAWTAASRDDASVEAVPAQPQWSDSAV</sequence>
<name>A0AAP0ZJG2_9XANT</name>